<feature type="transmembrane region" description="Helical" evidence="6">
    <location>
        <begin position="275"/>
        <end position="296"/>
    </location>
</feature>
<dbReference type="EMBL" id="BAABLP010000004">
    <property type="protein sequence ID" value="GAA4747642.1"/>
    <property type="molecule type" value="Genomic_DNA"/>
</dbReference>
<comment type="caution">
    <text evidence="7">The sequence shown here is derived from an EMBL/GenBank/DDBJ whole genome shotgun (WGS) entry which is preliminary data.</text>
</comment>
<feature type="transmembrane region" description="Helical" evidence="6">
    <location>
        <begin position="428"/>
        <end position="449"/>
    </location>
</feature>
<feature type="transmembrane region" description="Helical" evidence="6">
    <location>
        <begin position="395"/>
        <end position="416"/>
    </location>
</feature>
<feature type="transmembrane region" description="Helical" evidence="6">
    <location>
        <begin position="362"/>
        <end position="383"/>
    </location>
</feature>
<keyword evidence="8" id="KW-1185">Reference proteome</keyword>
<dbReference type="Pfam" id="PF01098">
    <property type="entry name" value="FTSW_RODA_SPOVE"/>
    <property type="match status" value="1"/>
</dbReference>
<keyword evidence="3" id="KW-0133">Cell shape</keyword>
<evidence type="ECO:0000256" key="2">
    <source>
        <dbReference type="ARBA" id="ARBA00022692"/>
    </source>
</evidence>
<organism evidence="7 8">
    <name type="scientific">Amnibacterium soli</name>
    <dbReference type="NCBI Taxonomy" id="1282736"/>
    <lineage>
        <taxon>Bacteria</taxon>
        <taxon>Bacillati</taxon>
        <taxon>Actinomycetota</taxon>
        <taxon>Actinomycetes</taxon>
        <taxon>Micrococcales</taxon>
        <taxon>Microbacteriaceae</taxon>
        <taxon>Amnibacterium</taxon>
    </lineage>
</organism>
<feature type="transmembrane region" description="Helical" evidence="6">
    <location>
        <begin position="124"/>
        <end position="141"/>
    </location>
</feature>
<protein>
    <submittedName>
        <fullName evidence="7">FtsW/RodA/SpoVE family cell cycle protein</fullName>
    </submittedName>
</protein>
<proteinExistence type="predicted"/>
<gene>
    <name evidence="7" type="ORF">GCM10025783_19720</name>
</gene>
<keyword evidence="4 6" id="KW-1133">Transmembrane helix</keyword>
<dbReference type="PANTHER" id="PTHR30474:SF3">
    <property type="entry name" value="PEPTIDOGLYCAN GLYCOSYLTRANSFERASE RODA"/>
    <property type="match status" value="1"/>
</dbReference>
<name>A0ABP8Z6C3_9MICO</name>
<dbReference type="InterPro" id="IPR001182">
    <property type="entry name" value="FtsW/RodA"/>
</dbReference>
<dbReference type="Proteomes" id="UP001500121">
    <property type="component" value="Unassembled WGS sequence"/>
</dbReference>
<feature type="transmembrane region" description="Helical" evidence="6">
    <location>
        <begin position="251"/>
        <end position="268"/>
    </location>
</feature>
<accession>A0ABP8Z6C3</accession>
<feature type="transmembrane region" description="Helical" evidence="6">
    <location>
        <begin position="30"/>
        <end position="53"/>
    </location>
</feature>
<feature type="transmembrane region" description="Helical" evidence="6">
    <location>
        <begin position="228"/>
        <end position="245"/>
    </location>
</feature>
<keyword evidence="2 6" id="KW-0812">Transmembrane</keyword>
<evidence type="ECO:0000256" key="3">
    <source>
        <dbReference type="ARBA" id="ARBA00022960"/>
    </source>
</evidence>
<evidence type="ECO:0000313" key="7">
    <source>
        <dbReference type="EMBL" id="GAA4747642.1"/>
    </source>
</evidence>
<evidence type="ECO:0000256" key="5">
    <source>
        <dbReference type="ARBA" id="ARBA00023136"/>
    </source>
</evidence>
<evidence type="ECO:0000256" key="6">
    <source>
        <dbReference type="SAM" id="Phobius"/>
    </source>
</evidence>
<feature type="transmembrane region" description="Helical" evidence="6">
    <location>
        <begin position="150"/>
        <end position="168"/>
    </location>
</feature>
<evidence type="ECO:0000256" key="4">
    <source>
        <dbReference type="ARBA" id="ARBA00022989"/>
    </source>
</evidence>
<evidence type="ECO:0000256" key="1">
    <source>
        <dbReference type="ARBA" id="ARBA00004141"/>
    </source>
</evidence>
<dbReference type="PANTHER" id="PTHR30474">
    <property type="entry name" value="CELL CYCLE PROTEIN"/>
    <property type="match status" value="1"/>
</dbReference>
<keyword evidence="5 6" id="KW-0472">Membrane</keyword>
<feature type="transmembrane region" description="Helical" evidence="6">
    <location>
        <begin position="188"/>
        <end position="208"/>
    </location>
</feature>
<dbReference type="RefSeq" id="WP_425550617.1">
    <property type="nucleotide sequence ID" value="NZ_BAABLP010000004.1"/>
</dbReference>
<comment type="subcellular location">
    <subcellularLocation>
        <location evidence="1">Membrane</location>
        <topology evidence="1">Multi-pass membrane protein</topology>
    </subcellularLocation>
</comment>
<evidence type="ECO:0000313" key="8">
    <source>
        <dbReference type="Proteomes" id="UP001500121"/>
    </source>
</evidence>
<sequence>MVDATTTLSRPEADAVSGARPSTRLRNIELGLLLLAVAVSAGAIVLVQLGALGHIDGHIATLAAGLAALVLVLHVVLRFLARDADPFILPIATAVNGLGIAEIYRIDISPLGLRNRLDDGTHQILWTALGIGAAILVLLLVRNHRMLQRYTYIAMLASIVLLLLPLVPGLRLRGAAAYVWVSVGPLNFQPGEIAKITLAIFFAGFLVARRDSLAMVGRRILFVQLPRARDLGPIVVVWFLALGVIVGEHDLGTGLLLFGMFVAMLYVATGRTSWIVLGLLLAAVGAYAASRILSYVQGRITNWLDAFNGNLYNEPGGSFQVVNGVFGLSHGGLFGTGLGQGRPDITPAANSDFIIASLGEELGLVGVFAILCLYLLFVSRGFRIGYSGPDDFGKLLAVGLAFVFALQCFIVIGGVMRVIPETGLTTPFLAAGGSSLVANWMIAALLLRISDTIRSGPRTVI</sequence>
<reference evidence="8" key="1">
    <citation type="journal article" date="2019" name="Int. J. Syst. Evol. Microbiol.">
        <title>The Global Catalogue of Microorganisms (GCM) 10K type strain sequencing project: providing services to taxonomists for standard genome sequencing and annotation.</title>
        <authorList>
            <consortium name="The Broad Institute Genomics Platform"/>
            <consortium name="The Broad Institute Genome Sequencing Center for Infectious Disease"/>
            <person name="Wu L."/>
            <person name="Ma J."/>
        </authorList>
    </citation>
    <scope>NUCLEOTIDE SEQUENCE [LARGE SCALE GENOMIC DNA]</scope>
    <source>
        <strain evidence="8">JCM 19015</strain>
    </source>
</reference>
<feature type="transmembrane region" description="Helical" evidence="6">
    <location>
        <begin position="87"/>
        <end position="104"/>
    </location>
</feature>
<feature type="transmembrane region" description="Helical" evidence="6">
    <location>
        <begin position="59"/>
        <end position="80"/>
    </location>
</feature>